<comment type="caution">
    <text evidence="4">The sequence shown here is derived from an EMBL/GenBank/DDBJ whole genome shotgun (WGS) entry which is preliminary data.</text>
</comment>
<evidence type="ECO:0000256" key="2">
    <source>
        <dbReference type="SAM" id="Coils"/>
    </source>
</evidence>
<dbReference type="RefSeq" id="WP_151571991.1">
    <property type="nucleotide sequence ID" value="NZ_WBOT01000001.1"/>
</dbReference>
<dbReference type="AlphaFoldDB" id="A0A7V7RPS5"/>
<dbReference type="PANTHER" id="PTHR37313">
    <property type="entry name" value="UPF0749 PROTEIN RV1825"/>
    <property type="match status" value="1"/>
</dbReference>
<sequence>MDKKWISFTFIAIIVGFMLALQFNTLQEPTVRDTRDTWQLREDLEKEKEMQVKLLREIRSQEEILSQYESEREQSKELALRETLEELKKEAGLSEIEGFGILLTIEPVYEELLMGTNVTTVSPDLLKRLLNELNMYDALYVSIGGQRVINTTVIRDINGETKINGFSLNDFPIEIKVIAENRQAAEKLYNRMQVSKSAEEFFIDNLRVKISKPESMITIPAYEDSIRIRDMEPVEADKGGNS</sequence>
<dbReference type="Gene3D" id="3.30.70.1880">
    <property type="entry name" value="Protein of unknown function DUF881"/>
    <property type="match status" value="1"/>
</dbReference>
<evidence type="ECO:0000256" key="3">
    <source>
        <dbReference type="SAM" id="Phobius"/>
    </source>
</evidence>
<dbReference type="Pfam" id="PF05949">
    <property type="entry name" value="DUF881"/>
    <property type="match status" value="1"/>
</dbReference>
<keyword evidence="3" id="KW-1133">Transmembrane helix</keyword>
<feature type="coiled-coil region" evidence="2">
    <location>
        <begin position="41"/>
        <end position="90"/>
    </location>
</feature>
<dbReference type="Proteomes" id="UP000441354">
    <property type="component" value="Unassembled WGS sequence"/>
</dbReference>
<evidence type="ECO:0000313" key="4">
    <source>
        <dbReference type="EMBL" id="KAB2335328.1"/>
    </source>
</evidence>
<dbReference type="OrthoDB" id="2439649at2"/>
<keyword evidence="3" id="KW-0472">Membrane</keyword>
<proteinExistence type="inferred from homology"/>
<evidence type="ECO:0000256" key="1">
    <source>
        <dbReference type="ARBA" id="ARBA00009108"/>
    </source>
</evidence>
<reference evidence="4 5" key="1">
    <citation type="journal article" date="2014" name="Arch. Microbiol.">
        <title>Bacillus mesophilum sp. nov., strain IITR-54T, a novel 4-chlorobiphenyl dechlorinating bacterium.</title>
        <authorList>
            <person name="Manickam N."/>
            <person name="Singh N.K."/>
            <person name="Bajaj A."/>
            <person name="Kumar R.M."/>
            <person name="Kaur G."/>
            <person name="Kaur N."/>
            <person name="Bala M."/>
            <person name="Kumar A."/>
            <person name="Mayilraj S."/>
        </authorList>
    </citation>
    <scope>NUCLEOTIDE SEQUENCE [LARGE SCALE GENOMIC DNA]</scope>
    <source>
        <strain evidence="4 5">IITR-54</strain>
    </source>
</reference>
<comment type="similarity">
    <text evidence="1">Belongs to the UPF0749 family.</text>
</comment>
<evidence type="ECO:0000313" key="5">
    <source>
        <dbReference type="Proteomes" id="UP000441354"/>
    </source>
</evidence>
<keyword evidence="3" id="KW-0812">Transmembrane</keyword>
<keyword evidence="2" id="KW-0175">Coiled coil</keyword>
<keyword evidence="5" id="KW-1185">Reference proteome</keyword>
<protein>
    <submittedName>
        <fullName evidence="4">DUF881 domain-containing protein</fullName>
    </submittedName>
</protein>
<dbReference type="InterPro" id="IPR010273">
    <property type="entry name" value="DUF881"/>
</dbReference>
<dbReference type="PANTHER" id="PTHR37313:SF2">
    <property type="entry name" value="UPF0749 PROTEIN YLXX"/>
    <property type="match status" value="1"/>
</dbReference>
<accession>A0A7V7RPS5</accession>
<name>A0A7V7RPS5_9BACI</name>
<dbReference type="EMBL" id="WBOT01000001">
    <property type="protein sequence ID" value="KAB2335328.1"/>
    <property type="molecule type" value="Genomic_DNA"/>
</dbReference>
<organism evidence="4 5">
    <name type="scientific">Bacillus mesophilum</name>
    <dbReference type="NCBI Taxonomy" id="1071718"/>
    <lineage>
        <taxon>Bacteria</taxon>
        <taxon>Bacillati</taxon>
        <taxon>Bacillota</taxon>
        <taxon>Bacilli</taxon>
        <taxon>Bacillales</taxon>
        <taxon>Bacillaceae</taxon>
        <taxon>Bacillus</taxon>
    </lineage>
</organism>
<feature type="transmembrane region" description="Helical" evidence="3">
    <location>
        <begin position="6"/>
        <end position="26"/>
    </location>
</feature>
<gene>
    <name evidence="4" type="ORF">F7732_01795</name>
</gene>